<dbReference type="EMBL" id="JAMKFE010000016">
    <property type="protein sequence ID" value="MCM5682111.1"/>
    <property type="molecule type" value="Genomic_DNA"/>
</dbReference>
<reference evidence="1" key="1">
    <citation type="submission" date="2022-05" db="EMBL/GenBank/DDBJ databases">
        <title>Schlegelella sp. nov., isolated from mangrove soil.</title>
        <authorList>
            <person name="Liu Y."/>
            <person name="Ge X."/>
            <person name="Liu W."/>
        </authorList>
    </citation>
    <scope>NUCLEOTIDE SEQUENCE</scope>
    <source>
        <strain evidence="1">S2-27</strain>
    </source>
</reference>
<protein>
    <submittedName>
        <fullName evidence="1">Uncharacterized protein</fullName>
    </submittedName>
</protein>
<accession>A0ABT0YVH9</accession>
<sequence>MSDKMSKSEWVERCAARLLARKPAMESAAAIDLAQHVWASAREWLDPEHAADMELRNWSDLETA</sequence>
<dbReference type="RefSeq" id="WP_251780592.1">
    <property type="nucleotide sequence ID" value="NZ_JAMKFE010000016.1"/>
</dbReference>
<evidence type="ECO:0000313" key="2">
    <source>
        <dbReference type="Proteomes" id="UP001165541"/>
    </source>
</evidence>
<keyword evidence="2" id="KW-1185">Reference proteome</keyword>
<proteinExistence type="predicted"/>
<gene>
    <name evidence="1" type="ORF">M8A51_21490</name>
</gene>
<dbReference type="Proteomes" id="UP001165541">
    <property type="component" value="Unassembled WGS sequence"/>
</dbReference>
<comment type="caution">
    <text evidence="1">The sequence shown here is derived from an EMBL/GenBank/DDBJ whole genome shotgun (WGS) entry which is preliminary data.</text>
</comment>
<organism evidence="1 2">
    <name type="scientific">Caldimonas mangrovi</name>
    <dbReference type="NCBI Taxonomy" id="2944811"/>
    <lineage>
        <taxon>Bacteria</taxon>
        <taxon>Pseudomonadati</taxon>
        <taxon>Pseudomonadota</taxon>
        <taxon>Betaproteobacteria</taxon>
        <taxon>Burkholderiales</taxon>
        <taxon>Sphaerotilaceae</taxon>
        <taxon>Caldimonas</taxon>
    </lineage>
</organism>
<name>A0ABT0YVH9_9BURK</name>
<evidence type="ECO:0000313" key="1">
    <source>
        <dbReference type="EMBL" id="MCM5682111.1"/>
    </source>
</evidence>